<dbReference type="PANTHER" id="PTHR21089:SF1">
    <property type="entry name" value="BIFUNCTIONAL 3-DEHYDROQUINATE DEHYDRATASE_SHIKIMATE DEHYDROGENASE, CHLOROPLASTIC"/>
    <property type="match status" value="1"/>
</dbReference>
<dbReference type="PANTHER" id="PTHR21089">
    <property type="entry name" value="SHIKIMATE DEHYDROGENASE"/>
    <property type="match status" value="1"/>
</dbReference>
<dbReference type="InterPro" id="IPR046346">
    <property type="entry name" value="Aminoacid_DH-like_N_sf"/>
</dbReference>
<dbReference type="GO" id="GO:0009423">
    <property type="term" value="P:chorismate biosynthetic process"/>
    <property type="evidence" value="ECO:0007669"/>
    <property type="project" value="UniProtKB-UniPathway"/>
</dbReference>
<evidence type="ECO:0000313" key="10">
    <source>
        <dbReference type="EMBL" id="PZT47606.1"/>
    </source>
</evidence>
<dbReference type="NCBIfam" id="NF001316">
    <property type="entry name" value="PRK00258.2-5"/>
    <property type="match status" value="1"/>
</dbReference>
<evidence type="ECO:0000313" key="11">
    <source>
        <dbReference type="Proteomes" id="UP000249746"/>
    </source>
</evidence>
<reference evidence="10 11" key="1">
    <citation type="submission" date="2017-03" db="EMBL/GenBank/DDBJ databases">
        <title>Genomic and clinical evidence uncovers the enterohepatic species Helicobacter valdiviensis as a potential human intestinal pathogen.</title>
        <authorList>
            <person name="Fresia P."/>
            <person name="Jara R."/>
            <person name="Sierra R."/>
            <person name="Ferres I."/>
            <person name="Greif G."/>
            <person name="Iraola G."/>
            <person name="Collado L."/>
        </authorList>
    </citation>
    <scope>NUCLEOTIDE SEQUENCE [LARGE SCALE GENOMIC DNA]</scope>
    <source>
        <strain evidence="10 11">WBE14</strain>
    </source>
</reference>
<evidence type="ECO:0000256" key="2">
    <source>
        <dbReference type="ARBA" id="ARBA00012962"/>
    </source>
</evidence>
<protein>
    <recommendedName>
        <fullName evidence="2">shikimate dehydrogenase (NADP(+))</fullName>
        <ecNumber evidence="2">1.1.1.25</ecNumber>
    </recommendedName>
</protein>
<name>A0A2W6NJQ8_9HELI</name>
<dbReference type="InterPro" id="IPR036291">
    <property type="entry name" value="NAD(P)-bd_dom_sf"/>
</dbReference>
<dbReference type="Gene3D" id="3.40.50.720">
    <property type="entry name" value="NAD(P)-binding Rossmann-like Domain"/>
    <property type="match status" value="1"/>
</dbReference>
<dbReference type="GO" id="GO:0005829">
    <property type="term" value="C:cytosol"/>
    <property type="evidence" value="ECO:0007669"/>
    <property type="project" value="TreeGrafter"/>
</dbReference>
<feature type="domain" description="Quinate/shikimate 5-dehydrogenase/glutamyl-tRNA reductase" evidence="8">
    <location>
        <begin position="111"/>
        <end position="179"/>
    </location>
</feature>
<dbReference type="InterPro" id="IPR013708">
    <property type="entry name" value="Shikimate_DH-bd_N"/>
</dbReference>
<dbReference type="NCBIfam" id="TIGR00507">
    <property type="entry name" value="aroE"/>
    <property type="match status" value="1"/>
</dbReference>
<dbReference type="GO" id="GO:0019632">
    <property type="term" value="P:shikimate metabolic process"/>
    <property type="evidence" value="ECO:0007669"/>
    <property type="project" value="InterPro"/>
</dbReference>
<feature type="domain" description="Shikimate dehydrogenase substrate binding N-terminal" evidence="9">
    <location>
        <begin position="5"/>
        <end position="85"/>
    </location>
</feature>
<comment type="catalytic activity">
    <reaction evidence="7">
        <text>shikimate + NADP(+) = 3-dehydroshikimate + NADPH + H(+)</text>
        <dbReference type="Rhea" id="RHEA:17737"/>
        <dbReference type="ChEBI" id="CHEBI:15378"/>
        <dbReference type="ChEBI" id="CHEBI:16630"/>
        <dbReference type="ChEBI" id="CHEBI:36208"/>
        <dbReference type="ChEBI" id="CHEBI:57783"/>
        <dbReference type="ChEBI" id="CHEBI:58349"/>
        <dbReference type="EC" id="1.1.1.25"/>
    </reaction>
</comment>
<dbReference type="UniPathway" id="UPA00053">
    <property type="reaction ID" value="UER00087"/>
</dbReference>
<dbReference type="GO" id="GO:0009073">
    <property type="term" value="P:aromatic amino acid family biosynthetic process"/>
    <property type="evidence" value="ECO:0007669"/>
    <property type="project" value="UniProtKB-KW"/>
</dbReference>
<evidence type="ECO:0000256" key="1">
    <source>
        <dbReference type="ARBA" id="ARBA00004871"/>
    </source>
</evidence>
<dbReference type="GO" id="GO:0050661">
    <property type="term" value="F:NADP binding"/>
    <property type="evidence" value="ECO:0007669"/>
    <property type="project" value="InterPro"/>
</dbReference>
<accession>A0A2W6NJQ8</accession>
<keyword evidence="6" id="KW-0057">Aromatic amino acid biosynthesis</keyword>
<dbReference type="SUPFAM" id="SSF51735">
    <property type="entry name" value="NAD(P)-binding Rossmann-fold domains"/>
    <property type="match status" value="1"/>
</dbReference>
<dbReference type="RefSeq" id="WP_111230327.1">
    <property type="nucleotide sequence ID" value="NZ_NBIU01000027.1"/>
</dbReference>
<dbReference type="InterPro" id="IPR006151">
    <property type="entry name" value="Shikm_DH/Glu-tRNA_Rdtase"/>
</dbReference>
<keyword evidence="5" id="KW-0560">Oxidoreductase</keyword>
<evidence type="ECO:0000256" key="5">
    <source>
        <dbReference type="ARBA" id="ARBA00023002"/>
    </source>
</evidence>
<dbReference type="OrthoDB" id="9792692at2"/>
<keyword evidence="4" id="KW-0521">NADP</keyword>
<keyword evidence="3" id="KW-0028">Amino-acid biosynthesis</keyword>
<dbReference type="SUPFAM" id="SSF53223">
    <property type="entry name" value="Aminoacid dehydrogenase-like, N-terminal domain"/>
    <property type="match status" value="1"/>
</dbReference>
<dbReference type="AlphaFoldDB" id="A0A2W6NJQ8"/>
<dbReference type="EC" id="1.1.1.25" evidence="2"/>
<dbReference type="GO" id="GO:0004764">
    <property type="term" value="F:shikimate 3-dehydrogenase (NADP+) activity"/>
    <property type="evidence" value="ECO:0007669"/>
    <property type="project" value="UniProtKB-EC"/>
</dbReference>
<comment type="caution">
    <text evidence="10">The sequence shown here is derived from an EMBL/GenBank/DDBJ whole genome shotgun (WGS) entry which is preliminary data.</text>
</comment>
<evidence type="ECO:0000259" key="8">
    <source>
        <dbReference type="Pfam" id="PF01488"/>
    </source>
</evidence>
<evidence type="ECO:0000256" key="6">
    <source>
        <dbReference type="ARBA" id="ARBA00023141"/>
    </source>
</evidence>
<keyword evidence="11" id="KW-1185">Reference proteome</keyword>
<sequence>MQFAVIGNPISHSLSPLLHNNAFKALKIPAYYGRILFNDEEHFRTHLNSYALNGANITIPFKEVAYSICDSVFGIAKKIGATNTLVFKEDKIYGYNTDALGFYQCIEKENFKTALVIGAGGSARAIVAILEEKGFEVTLINRSKQRLQNFQDFKIQTSTFEDFKPKHSFDIIINTTPSTLTSHTLPLEENRLIDIFQNAKMAFDLVYGIDSPFLNLAKTHHLKTEDGKNMLIYQAILAFEIFMQSFNKTIDTKILKTTMQTTLY</sequence>
<dbReference type="EMBL" id="NBIU01000027">
    <property type="protein sequence ID" value="PZT47606.1"/>
    <property type="molecule type" value="Genomic_DNA"/>
</dbReference>
<gene>
    <name evidence="10" type="ORF">B6S12_08230</name>
</gene>
<dbReference type="InterPro" id="IPR022893">
    <property type="entry name" value="Shikimate_DH_fam"/>
</dbReference>
<evidence type="ECO:0000259" key="9">
    <source>
        <dbReference type="Pfam" id="PF08501"/>
    </source>
</evidence>
<evidence type="ECO:0000256" key="4">
    <source>
        <dbReference type="ARBA" id="ARBA00022857"/>
    </source>
</evidence>
<organism evidence="10 11">
    <name type="scientific">Helicobacter valdiviensis</name>
    <dbReference type="NCBI Taxonomy" id="1458358"/>
    <lineage>
        <taxon>Bacteria</taxon>
        <taxon>Pseudomonadati</taxon>
        <taxon>Campylobacterota</taxon>
        <taxon>Epsilonproteobacteria</taxon>
        <taxon>Campylobacterales</taxon>
        <taxon>Helicobacteraceae</taxon>
        <taxon>Helicobacter</taxon>
    </lineage>
</organism>
<dbReference type="Gene3D" id="3.40.50.10860">
    <property type="entry name" value="Leucine Dehydrogenase, chain A, domain 1"/>
    <property type="match status" value="1"/>
</dbReference>
<comment type="pathway">
    <text evidence="1">Metabolic intermediate biosynthesis; chorismate biosynthesis; chorismate from D-erythrose 4-phosphate and phosphoenolpyruvate: step 4/7.</text>
</comment>
<dbReference type="GO" id="GO:0008652">
    <property type="term" value="P:amino acid biosynthetic process"/>
    <property type="evidence" value="ECO:0007669"/>
    <property type="project" value="UniProtKB-KW"/>
</dbReference>
<evidence type="ECO:0000256" key="7">
    <source>
        <dbReference type="ARBA" id="ARBA00049442"/>
    </source>
</evidence>
<dbReference type="Proteomes" id="UP000249746">
    <property type="component" value="Unassembled WGS sequence"/>
</dbReference>
<dbReference type="CDD" id="cd01065">
    <property type="entry name" value="NAD_bind_Shikimate_DH"/>
    <property type="match status" value="1"/>
</dbReference>
<dbReference type="Pfam" id="PF01488">
    <property type="entry name" value="Shikimate_DH"/>
    <property type="match status" value="1"/>
</dbReference>
<dbReference type="Pfam" id="PF08501">
    <property type="entry name" value="Shikimate_dh_N"/>
    <property type="match status" value="1"/>
</dbReference>
<dbReference type="InterPro" id="IPR011342">
    <property type="entry name" value="Shikimate_DH"/>
</dbReference>
<proteinExistence type="predicted"/>
<evidence type="ECO:0000256" key="3">
    <source>
        <dbReference type="ARBA" id="ARBA00022605"/>
    </source>
</evidence>